<dbReference type="Pfam" id="PF01352">
    <property type="entry name" value="KRAB"/>
    <property type="match status" value="1"/>
</dbReference>
<protein>
    <recommendedName>
        <fullName evidence="2">KRAB domain-containing protein</fullName>
    </recommendedName>
</protein>
<accession>A0A6I8NZD4</accession>
<dbReference type="Bgee" id="ENSOANG00000040488">
    <property type="expression patterns" value="Expressed in fibroblast and 7 other cell types or tissues"/>
</dbReference>
<dbReference type="InterPro" id="IPR001909">
    <property type="entry name" value="KRAB"/>
</dbReference>
<dbReference type="SMART" id="SM00349">
    <property type="entry name" value="KRAB"/>
    <property type="match status" value="1"/>
</dbReference>
<reference evidence="3" key="1">
    <citation type="submission" date="2025-08" db="UniProtKB">
        <authorList>
            <consortium name="Ensembl"/>
        </authorList>
    </citation>
    <scope>IDENTIFICATION</scope>
    <source>
        <strain evidence="3">Glennie</strain>
    </source>
</reference>
<evidence type="ECO:0000313" key="3">
    <source>
        <dbReference type="Ensembl" id="ENSOANP00000046750.1"/>
    </source>
</evidence>
<dbReference type="SUPFAM" id="SSF109640">
    <property type="entry name" value="KRAB domain (Kruppel-associated box)"/>
    <property type="match status" value="1"/>
</dbReference>
<reference evidence="3" key="2">
    <citation type="submission" date="2025-09" db="UniProtKB">
        <authorList>
            <consortium name="Ensembl"/>
        </authorList>
    </citation>
    <scope>IDENTIFICATION</scope>
    <source>
        <strain evidence="3">Glennie</strain>
    </source>
</reference>
<dbReference type="InterPro" id="IPR036051">
    <property type="entry name" value="KRAB_dom_sf"/>
</dbReference>
<feature type="region of interest" description="Disordered" evidence="1">
    <location>
        <begin position="79"/>
        <end position="107"/>
    </location>
</feature>
<evidence type="ECO:0000313" key="4">
    <source>
        <dbReference type="Proteomes" id="UP000002279"/>
    </source>
</evidence>
<organism evidence="3 4">
    <name type="scientific">Ornithorhynchus anatinus</name>
    <name type="common">Duckbill platypus</name>
    <dbReference type="NCBI Taxonomy" id="9258"/>
    <lineage>
        <taxon>Eukaryota</taxon>
        <taxon>Metazoa</taxon>
        <taxon>Chordata</taxon>
        <taxon>Craniata</taxon>
        <taxon>Vertebrata</taxon>
        <taxon>Euteleostomi</taxon>
        <taxon>Mammalia</taxon>
        <taxon>Monotremata</taxon>
        <taxon>Ornithorhynchidae</taxon>
        <taxon>Ornithorhynchus</taxon>
    </lineage>
</organism>
<name>A0A6I8NZD4_ORNAN</name>
<dbReference type="Gene3D" id="6.10.140.140">
    <property type="match status" value="1"/>
</dbReference>
<dbReference type="PROSITE" id="PS50805">
    <property type="entry name" value="KRAB"/>
    <property type="match status" value="1"/>
</dbReference>
<sequence length="107" mass="12118">MREPAPRGELRGAERVRALPQGPSEEGPLEDVPVVFAELPVTFEDVAVYFTREEWGMLDKRQKELYRDVMRVNYELLASLGEPRSRSPPPLPRGPRAVASSSWRTPS</sequence>
<dbReference type="CDD" id="cd07765">
    <property type="entry name" value="KRAB_A-box"/>
    <property type="match status" value="1"/>
</dbReference>
<feature type="compositionally biased region" description="Basic and acidic residues" evidence="1">
    <location>
        <begin position="1"/>
        <end position="17"/>
    </location>
</feature>
<keyword evidence="4" id="KW-1185">Reference proteome</keyword>
<proteinExistence type="predicted"/>
<dbReference type="PANTHER" id="PTHR23232:SF133">
    <property type="entry name" value="RIKEN CDNA 1700020N01 GENE"/>
    <property type="match status" value="1"/>
</dbReference>
<dbReference type="GeneTree" id="ENSGT00940000162620"/>
<feature type="domain" description="KRAB" evidence="2">
    <location>
        <begin position="41"/>
        <end position="107"/>
    </location>
</feature>
<evidence type="ECO:0000259" key="2">
    <source>
        <dbReference type="PROSITE" id="PS50805"/>
    </source>
</evidence>
<dbReference type="InterPro" id="IPR050169">
    <property type="entry name" value="Krueppel_C2H2_ZnF"/>
</dbReference>
<dbReference type="AlphaFoldDB" id="A0A6I8NZD4"/>
<dbReference type="InParanoid" id="A0A6I8NZD4"/>
<dbReference type="Ensembl" id="ENSOANT00000060721.1">
    <property type="protein sequence ID" value="ENSOANP00000046750.1"/>
    <property type="gene ID" value="ENSOANG00000040488.1"/>
</dbReference>
<dbReference type="GO" id="GO:0006355">
    <property type="term" value="P:regulation of DNA-templated transcription"/>
    <property type="evidence" value="ECO:0007669"/>
    <property type="project" value="InterPro"/>
</dbReference>
<feature type="region of interest" description="Disordered" evidence="1">
    <location>
        <begin position="1"/>
        <end position="30"/>
    </location>
</feature>
<dbReference type="PANTHER" id="PTHR23232">
    <property type="entry name" value="KRAB DOMAIN C2H2 ZINC FINGER"/>
    <property type="match status" value="1"/>
</dbReference>
<dbReference type="Proteomes" id="UP000002279">
    <property type="component" value="Unplaced"/>
</dbReference>
<evidence type="ECO:0000256" key="1">
    <source>
        <dbReference type="SAM" id="MobiDB-lite"/>
    </source>
</evidence>